<dbReference type="AlphaFoldDB" id="A0A5B7DYP0"/>
<protein>
    <submittedName>
        <fullName evidence="1">Uncharacterized protein</fullName>
    </submittedName>
</protein>
<gene>
    <name evidence="1" type="ORF">E2C01_019898</name>
</gene>
<accession>A0A5B7DYP0</accession>
<sequence length="66" mass="7466">MICDFHVEESLNSRIPACDTEWEQDDLCVQPAQVNTILKRLSYLSTRGVNVSFCITPPMTHTSPLI</sequence>
<organism evidence="1 2">
    <name type="scientific">Portunus trituberculatus</name>
    <name type="common">Swimming crab</name>
    <name type="synonym">Neptunus trituberculatus</name>
    <dbReference type="NCBI Taxonomy" id="210409"/>
    <lineage>
        <taxon>Eukaryota</taxon>
        <taxon>Metazoa</taxon>
        <taxon>Ecdysozoa</taxon>
        <taxon>Arthropoda</taxon>
        <taxon>Crustacea</taxon>
        <taxon>Multicrustacea</taxon>
        <taxon>Malacostraca</taxon>
        <taxon>Eumalacostraca</taxon>
        <taxon>Eucarida</taxon>
        <taxon>Decapoda</taxon>
        <taxon>Pleocyemata</taxon>
        <taxon>Brachyura</taxon>
        <taxon>Eubrachyura</taxon>
        <taxon>Portunoidea</taxon>
        <taxon>Portunidae</taxon>
        <taxon>Portuninae</taxon>
        <taxon>Portunus</taxon>
    </lineage>
</organism>
<proteinExistence type="predicted"/>
<name>A0A5B7DYP0_PORTR</name>
<dbReference type="Proteomes" id="UP000324222">
    <property type="component" value="Unassembled WGS sequence"/>
</dbReference>
<reference evidence="1 2" key="1">
    <citation type="submission" date="2019-05" db="EMBL/GenBank/DDBJ databases">
        <title>Another draft genome of Portunus trituberculatus and its Hox gene families provides insights of decapod evolution.</title>
        <authorList>
            <person name="Jeong J.-H."/>
            <person name="Song I."/>
            <person name="Kim S."/>
            <person name="Choi T."/>
            <person name="Kim D."/>
            <person name="Ryu S."/>
            <person name="Kim W."/>
        </authorList>
    </citation>
    <scope>NUCLEOTIDE SEQUENCE [LARGE SCALE GENOMIC DNA]</scope>
    <source>
        <tissue evidence="1">Muscle</tissue>
    </source>
</reference>
<keyword evidence="2" id="KW-1185">Reference proteome</keyword>
<evidence type="ECO:0000313" key="2">
    <source>
        <dbReference type="Proteomes" id="UP000324222"/>
    </source>
</evidence>
<comment type="caution">
    <text evidence="1">The sequence shown here is derived from an EMBL/GenBank/DDBJ whole genome shotgun (WGS) entry which is preliminary data.</text>
</comment>
<evidence type="ECO:0000313" key="1">
    <source>
        <dbReference type="EMBL" id="MPC26751.1"/>
    </source>
</evidence>
<dbReference type="EMBL" id="VSRR010001645">
    <property type="protein sequence ID" value="MPC26751.1"/>
    <property type="molecule type" value="Genomic_DNA"/>
</dbReference>